<dbReference type="PANTHER" id="PTHR38792">
    <property type="entry name" value="BNR/ASP-BOX REPEAT DOMAIN PROTEIN (AFU_ORTHOLOGUE AFUA_7G06430)-RELATED"/>
    <property type="match status" value="1"/>
</dbReference>
<feature type="signal peptide" evidence="1">
    <location>
        <begin position="1"/>
        <end position="21"/>
    </location>
</feature>
<keyword evidence="1" id="KW-0732">Signal</keyword>
<keyword evidence="4" id="KW-1185">Reference proteome</keyword>
<organism evidence="3 4">
    <name type="scientific">Gnomoniopsis smithogilvyi</name>
    <dbReference type="NCBI Taxonomy" id="1191159"/>
    <lineage>
        <taxon>Eukaryota</taxon>
        <taxon>Fungi</taxon>
        <taxon>Dikarya</taxon>
        <taxon>Ascomycota</taxon>
        <taxon>Pezizomycotina</taxon>
        <taxon>Sordariomycetes</taxon>
        <taxon>Sordariomycetidae</taxon>
        <taxon>Diaporthales</taxon>
        <taxon>Gnomoniaceae</taxon>
        <taxon>Gnomoniopsis</taxon>
    </lineage>
</organism>
<dbReference type="AlphaFoldDB" id="A0A9W8YXC5"/>
<dbReference type="InterPro" id="IPR011040">
    <property type="entry name" value="Sialidase"/>
</dbReference>
<accession>A0A9W8YXC5</accession>
<gene>
    <name evidence="3" type="ORF">N0V93_005827</name>
</gene>
<evidence type="ECO:0000256" key="1">
    <source>
        <dbReference type="SAM" id="SignalP"/>
    </source>
</evidence>
<dbReference type="SUPFAM" id="SSF50939">
    <property type="entry name" value="Sialidases"/>
    <property type="match status" value="1"/>
</dbReference>
<dbReference type="CDD" id="cd15482">
    <property type="entry name" value="Sialidase_non-viral"/>
    <property type="match status" value="1"/>
</dbReference>
<dbReference type="Proteomes" id="UP001140453">
    <property type="component" value="Unassembled WGS sequence"/>
</dbReference>
<dbReference type="OrthoDB" id="2739686at2759"/>
<name>A0A9W8YXC5_9PEZI</name>
<dbReference type="Pfam" id="PF13088">
    <property type="entry name" value="BNR_2"/>
    <property type="match status" value="1"/>
</dbReference>
<feature type="domain" description="Sialidase" evidence="2">
    <location>
        <begin position="92"/>
        <end position="296"/>
    </location>
</feature>
<dbReference type="PANTHER" id="PTHR38792:SF3">
    <property type="entry name" value="BNR_ASP-BOX REPEAT DOMAIN PROTEIN (AFU_ORTHOLOGUE AFUA_7G06430)-RELATED"/>
    <property type="match status" value="1"/>
</dbReference>
<evidence type="ECO:0000313" key="3">
    <source>
        <dbReference type="EMBL" id="KAJ4392202.1"/>
    </source>
</evidence>
<feature type="chain" id="PRO_5040906228" description="Sialidase domain-containing protein" evidence="1">
    <location>
        <begin position="22"/>
        <end position="384"/>
    </location>
</feature>
<reference evidence="3" key="1">
    <citation type="submission" date="2022-10" db="EMBL/GenBank/DDBJ databases">
        <title>Tapping the CABI collections for fungal endophytes: first genome assemblies for Collariella, Neodidymelliopsis, Ascochyta clinopodiicola, Didymella pomorum, Didymosphaeria variabile, Neocosmospora piperis and Neocucurbitaria cava.</title>
        <authorList>
            <person name="Hill R."/>
        </authorList>
    </citation>
    <scope>NUCLEOTIDE SEQUENCE</scope>
    <source>
        <strain evidence="3">IMI 355082</strain>
    </source>
</reference>
<comment type="caution">
    <text evidence="3">The sequence shown here is derived from an EMBL/GenBank/DDBJ whole genome shotgun (WGS) entry which is preliminary data.</text>
</comment>
<evidence type="ECO:0000313" key="4">
    <source>
        <dbReference type="Proteomes" id="UP001140453"/>
    </source>
</evidence>
<dbReference type="EMBL" id="JAPEVB010000003">
    <property type="protein sequence ID" value="KAJ4392202.1"/>
    <property type="molecule type" value="Genomic_DNA"/>
</dbReference>
<sequence>MRNILCFAVFHLATILDTARGDPIPRAIQDLNAATFESRAAATVSAAEPVVTVASTGTYLRVNSVTYANGTSGLIGAYTDTTDSGSNRILRVVQSTDEGQSWDIIGSVAQGEVATSDIDNPFPLQIVPGGRIICAYRNHDIDATTGDYTYYRITLSYSDDWGVSWSYLAQVTERAATSVNNGVWEPFCRLANDGTTIQCYYSSESAADDQDSLMQYSTDGGETWSTEIAVSGQNVTSRDGMTGVAVVEDDTLICVFENTEDGPFSIRSVLSYDDGLTWDETTRSIVYDPSNTVSTAQAPAIINVGGTLVVSFITNEDTPTDTSGDADGGTVKVITSLNTNIVWADKTSISTGAHWPGLYSLGSSDFLVLYGSDTVGVASREYTV</sequence>
<dbReference type="Gene3D" id="2.120.10.10">
    <property type="match status" value="1"/>
</dbReference>
<evidence type="ECO:0000259" key="2">
    <source>
        <dbReference type="Pfam" id="PF13088"/>
    </source>
</evidence>
<proteinExistence type="predicted"/>
<protein>
    <recommendedName>
        <fullName evidence="2">Sialidase domain-containing protein</fullName>
    </recommendedName>
</protein>
<dbReference type="InterPro" id="IPR036278">
    <property type="entry name" value="Sialidase_sf"/>
</dbReference>